<protein>
    <submittedName>
        <fullName evidence="4">Fic family protein</fullName>
    </submittedName>
</protein>
<dbReference type="PANTHER" id="PTHR13504:SF33">
    <property type="entry name" value="FIC FAMILY PROTEIN"/>
    <property type="match status" value="1"/>
</dbReference>
<dbReference type="PROSITE" id="PS51459">
    <property type="entry name" value="FIDO"/>
    <property type="match status" value="1"/>
</dbReference>
<feature type="binding site" evidence="2">
    <location>
        <begin position="249"/>
        <end position="250"/>
    </location>
    <ligand>
        <name>ATP</name>
        <dbReference type="ChEBI" id="CHEBI:30616"/>
    </ligand>
</feature>
<dbReference type="Pfam" id="PF13776">
    <property type="entry name" value="DUF4172"/>
    <property type="match status" value="1"/>
</dbReference>
<dbReference type="AlphaFoldDB" id="A0A8I1M595"/>
<feature type="binding site" evidence="2">
    <location>
        <begin position="211"/>
        <end position="218"/>
    </location>
    <ligand>
        <name>ATP</name>
        <dbReference type="ChEBI" id="CHEBI:30616"/>
    </ligand>
</feature>
<dbReference type="EMBL" id="JAEKJW010000001">
    <property type="protein sequence ID" value="MBN8195209.1"/>
    <property type="molecule type" value="Genomic_DNA"/>
</dbReference>
<sequence>MMPWIHEHTDWPNFFWDDNALIVALADCRFRQGKLIGKMTALGFDLQREASLSTLTNDIIKSSAIEGEQLNRDEVRSSVARRLGMDMAGMVPTNRHVDGVVEMMLDATQNYHETLTKDRLLAWHAALFPTGRSGMHKIRTGIWRDDQGGPMQVISGPFGRETVHFEAPGATRIDDEISAFIDWFEGPSTIDPVIRAAIAHFWFVTIHPFDDGNGRIARAIADLALARADNNSTRFYSMSTRIEAERRDYYAQLERQQRATPDITEWISWFVTCLGRAIEAADETLESVLKKARIWDIANKAGLNARQTLVLNRMLEGFKGHMNTSKYAKIAKCSNDTALRDIQSLLDAGILQKNSSGGRSTSYRLIDSSVPN</sequence>
<name>A0A8I1M595_9PROT</name>
<dbReference type="GO" id="GO:0005524">
    <property type="term" value="F:ATP binding"/>
    <property type="evidence" value="ECO:0007669"/>
    <property type="project" value="UniProtKB-KW"/>
</dbReference>
<dbReference type="InterPro" id="IPR036388">
    <property type="entry name" value="WH-like_DNA-bd_sf"/>
</dbReference>
<comment type="caution">
    <text evidence="4">The sequence shown here is derived from an EMBL/GenBank/DDBJ whole genome shotgun (WGS) entry which is preliminary data.</text>
</comment>
<evidence type="ECO:0000256" key="1">
    <source>
        <dbReference type="PIRSR" id="PIRSR640198-1"/>
    </source>
</evidence>
<dbReference type="Gene3D" id="1.10.3290.10">
    <property type="entry name" value="Fido-like domain"/>
    <property type="match status" value="1"/>
</dbReference>
<evidence type="ECO:0000256" key="2">
    <source>
        <dbReference type="PIRSR" id="PIRSR640198-2"/>
    </source>
</evidence>
<gene>
    <name evidence="4" type="ORF">JF547_01645</name>
</gene>
<dbReference type="Pfam" id="PF02661">
    <property type="entry name" value="Fic"/>
    <property type="match status" value="1"/>
</dbReference>
<dbReference type="Gene3D" id="1.10.10.10">
    <property type="entry name" value="Winged helix-like DNA-binding domain superfamily/Winged helix DNA-binding domain"/>
    <property type="match status" value="1"/>
</dbReference>
<evidence type="ECO:0000259" key="3">
    <source>
        <dbReference type="PROSITE" id="PS51459"/>
    </source>
</evidence>
<keyword evidence="2" id="KW-0547">Nucleotide-binding</keyword>
<dbReference type="InterPro" id="IPR003812">
    <property type="entry name" value="Fido"/>
</dbReference>
<reference evidence="4" key="1">
    <citation type="submission" date="2020-12" db="EMBL/GenBank/DDBJ databases">
        <title>Oil enriched cultivation method for isolating marine PHA-producing bacteria.</title>
        <authorList>
            <person name="Zheng W."/>
            <person name="Yu S."/>
            <person name="Huang Y."/>
        </authorList>
    </citation>
    <scope>NUCLEOTIDE SEQUENCE</scope>
    <source>
        <strain evidence="4">SY-2-3</strain>
    </source>
</reference>
<dbReference type="Proteomes" id="UP000664405">
    <property type="component" value="Unassembled WGS sequence"/>
</dbReference>
<keyword evidence="2" id="KW-0067">ATP-binding</keyword>
<dbReference type="InterPro" id="IPR036597">
    <property type="entry name" value="Fido-like_dom_sf"/>
</dbReference>
<dbReference type="InterPro" id="IPR025230">
    <property type="entry name" value="DUF4172"/>
</dbReference>
<dbReference type="PANTHER" id="PTHR13504">
    <property type="entry name" value="FIDO DOMAIN-CONTAINING PROTEIN DDB_G0283145"/>
    <property type="match status" value="1"/>
</dbReference>
<feature type="domain" description="Fido" evidence="3">
    <location>
        <begin position="115"/>
        <end position="272"/>
    </location>
</feature>
<organism evidence="4 5">
    <name type="scientific">Thalassospira povalilytica</name>
    <dbReference type="NCBI Taxonomy" id="732237"/>
    <lineage>
        <taxon>Bacteria</taxon>
        <taxon>Pseudomonadati</taxon>
        <taxon>Pseudomonadota</taxon>
        <taxon>Alphaproteobacteria</taxon>
        <taxon>Rhodospirillales</taxon>
        <taxon>Thalassospiraceae</taxon>
        <taxon>Thalassospira</taxon>
    </lineage>
</organism>
<feature type="active site" evidence="1">
    <location>
        <position position="207"/>
    </location>
</feature>
<evidence type="ECO:0000313" key="4">
    <source>
        <dbReference type="EMBL" id="MBN8195209.1"/>
    </source>
</evidence>
<dbReference type="InterPro" id="IPR040198">
    <property type="entry name" value="Fido_containing"/>
</dbReference>
<accession>A0A8I1M595</accession>
<proteinExistence type="predicted"/>
<evidence type="ECO:0000313" key="5">
    <source>
        <dbReference type="Proteomes" id="UP000664405"/>
    </source>
</evidence>
<dbReference type="SUPFAM" id="SSF140931">
    <property type="entry name" value="Fic-like"/>
    <property type="match status" value="1"/>
</dbReference>